<comment type="catalytic activity">
    <reaction evidence="2">
        <text>a 3'-end 2',3'-cyclophospho-ribonucleotide-RNA + H2O = a 3'-end 2'-phospho-ribonucleotide-RNA + H(+)</text>
        <dbReference type="Rhea" id="RHEA:11828"/>
        <dbReference type="Rhea" id="RHEA-COMP:10464"/>
        <dbReference type="Rhea" id="RHEA-COMP:17353"/>
        <dbReference type="ChEBI" id="CHEBI:15377"/>
        <dbReference type="ChEBI" id="CHEBI:15378"/>
        <dbReference type="ChEBI" id="CHEBI:83064"/>
        <dbReference type="ChEBI" id="CHEBI:173113"/>
        <dbReference type="EC" id="3.1.4.58"/>
    </reaction>
</comment>
<dbReference type="GO" id="GO:0016874">
    <property type="term" value="F:ligase activity"/>
    <property type="evidence" value="ECO:0007669"/>
    <property type="project" value="UniProtKB-KW"/>
</dbReference>
<keyword evidence="5" id="KW-1185">Reference proteome</keyword>
<dbReference type="GO" id="GO:0008664">
    <property type="term" value="F:RNA 2',3'-cyclic 3'-phosphodiesterase activity"/>
    <property type="evidence" value="ECO:0007669"/>
    <property type="project" value="UniProtKB-EC"/>
</dbReference>
<dbReference type="AlphaFoldDB" id="A0A7W0BVR4"/>
<comment type="function">
    <text evidence="2">Hydrolyzes RNA 2',3'-cyclic phosphodiester to an RNA 2'-phosphomonoester.</text>
</comment>
<evidence type="ECO:0000313" key="5">
    <source>
        <dbReference type="Proteomes" id="UP000580891"/>
    </source>
</evidence>
<reference evidence="4 5" key="1">
    <citation type="submission" date="2020-07" db="EMBL/GenBank/DDBJ databases">
        <title>Genomic Encyclopedia of Type Strains, Phase IV (KMG-IV): sequencing the most valuable type-strain genomes for metagenomic binning, comparative biology and taxonomic classification.</title>
        <authorList>
            <person name="Goeker M."/>
        </authorList>
    </citation>
    <scope>NUCLEOTIDE SEQUENCE [LARGE SCALE GENOMIC DNA]</scope>
    <source>
        <strain evidence="4 5">DSM 25220</strain>
    </source>
</reference>
<dbReference type="InterPro" id="IPR009097">
    <property type="entry name" value="Cyclic_Pdiesterase"/>
</dbReference>
<accession>A0A7W0BVR4</accession>
<evidence type="ECO:0000256" key="1">
    <source>
        <dbReference type="ARBA" id="ARBA00022801"/>
    </source>
</evidence>
<comment type="caution">
    <text evidence="4">The sequence shown here is derived from an EMBL/GenBank/DDBJ whole genome shotgun (WGS) entry which is preliminary data.</text>
</comment>
<evidence type="ECO:0000256" key="2">
    <source>
        <dbReference type="HAMAP-Rule" id="MF_01940"/>
    </source>
</evidence>
<dbReference type="EC" id="3.1.4.58" evidence="2"/>
<name>A0A7W0BVR4_9BACL</name>
<feature type="active site" description="Proton acceptor" evidence="2">
    <location>
        <position position="129"/>
    </location>
</feature>
<dbReference type="Pfam" id="PF02834">
    <property type="entry name" value="LigT_PEase"/>
    <property type="match status" value="2"/>
</dbReference>
<keyword evidence="4" id="KW-0436">Ligase</keyword>
<protein>
    <recommendedName>
        <fullName evidence="2">RNA 2',3'-cyclic phosphodiesterase</fullName>
        <shortName evidence="2">RNA 2',3'-CPDase</shortName>
        <ecNumber evidence="2">3.1.4.58</ecNumber>
    </recommendedName>
</protein>
<feature type="active site" description="Proton donor" evidence="2">
    <location>
        <position position="43"/>
    </location>
</feature>
<dbReference type="NCBIfam" id="TIGR02258">
    <property type="entry name" value="2_5_ligase"/>
    <property type="match status" value="1"/>
</dbReference>
<dbReference type="Proteomes" id="UP000580891">
    <property type="component" value="Unassembled WGS sequence"/>
</dbReference>
<dbReference type="InterPro" id="IPR004175">
    <property type="entry name" value="RNA_CPDase"/>
</dbReference>
<dbReference type="Gene3D" id="3.90.1140.10">
    <property type="entry name" value="Cyclic phosphodiesterase"/>
    <property type="match status" value="1"/>
</dbReference>
<evidence type="ECO:0000313" key="4">
    <source>
        <dbReference type="EMBL" id="MBA2871795.1"/>
    </source>
</evidence>
<dbReference type="PANTHER" id="PTHR35561">
    <property type="entry name" value="RNA 2',3'-CYCLIC PHOSPHODIESTERASE"/>
    <property type="match status" value="1"/>
</dbReference>
<dbReference type="HAMAP" id="MF_01940">
    <property type="entry name" value="RNA_CPDase"/>
    <property type="match status" value="1"/>
</dbReference>
<dbReference type="InterPro" id="IPR014051">
    <property type="entry name" value="Phosphoesterase_HXTX"/>
</dbReference>
<evidence type="ECO:0000259" key="3">
    <source>
        <dbReference type="Pfam" id="PF02834"/>
    </source>
</evidence>
<feature type="domain" description="Phosphoesterase HXTX" evidence="3">
    <location>
        <begin position="10"/>
        <end position="94"/>
    </location>
</feature>
<dbReference type="GO" id="GO:0004113">
    <property type="term" value="F:2',3'-cyclic-nucleotide 3'-phosphodiesterase activity"/>
    <property type="evidence" value="ECO:0007669"/>
    <property type="project" value="InterPro"/>
</dbReference>
<dbReference type="RefSeq" id="WP_181537605.1">
    <property type="nucleotide sequence ID" value="NZ_JACDUU010000004.1"/>
</dbReference>
<keyword evidence="1 2" id="KW-0378">Hydrolase</keyword>
<comment type="similarity">
    <text evidence="2">Belongs to the 2H phosphoesterase superfamily. ThpR family.</text>
</comment>
<dbReference type="SUPFAM" id="SSF55144">
    <property type="entry name" value="LigT-like"/>
    <property type="match status" value="1"/>
</dbReference>
<organism evidence="4 5">
    <name type="scientific">[Anoxybacillus] calidus</name>
    <dbReference type="NCBI Taxonomy" id="575178"/>
    <lineage>
        <taxon>Bacteria</taxon>
        <taxon>Bacillati</taxon>
        <taxon>Bacillota</taxon>
        <taxon>Bacilli</taxon>
        <taxon>Bacillales</taxon>
        <taxon>Anoxybacillaceae</taxon>
        <taxon>Paranoxybacillus</taxon>
    </lineage>
</organism>
<gene>
    <name evidence="4" type="ORF">HNQ85_002070</name>
</gene>
<proteinExistence type="inferred from homology"/>
<feature type="domain" description="Phosphoesterase HXTX" evidence="3">
    <location>
        <begin position="100"/>
        <end position="172"/>
    </location>
</feature>
<feature type="short sequence motif" description="HXTX 1" evidence="2">
    <location>
        <begin position="43"/>
        <end position="46"/>
    </location>
</feature>
<feature type="short sequence motif" description="HXTX 2" evidence="2">
    <location>
        <begin position="129"/>
        <end position="132"/>
    </location>
</feature>
<sequence length="188" mass="21818">MRKNHYFIAVPIPIEISEHLAWLQAELKELLPFRSWVHKQDYHITLAFLGEASSVQLEQVKQAMEQIAKSHCSFMLTLDKISTFGNRLAPRILWQGVKEEPKLRKLREDVYHACIDIGFSLDQRPFAPHITIARKWQGETEFALEKIRTMTAGKVENASFLASHIVLYQTHLERVPKYEPLLICPLSQ</sequence>
<dbReference type="PANTHER" id="PTHR35561:SF1">
    <property type="entry name" value="RNA 2',3'-CYCLIC PHOSPHODIESTERASE"/>
    <property type="match status" value="1"/>
</dbReference>
<dbReference type="EMBL" id="JACDUU010000004">
    <property type="protein sequence ID" value="MBA2871795.1"/>
    <property type="molecule type" value="Genomic_DNA"/>
</dbReference>